<evidence type="ECO:0000313" key="6">
    <source>
        <dbReference type="Proteomes" id="UP001196980"/>
    </source>
</evidence>
<dbReference type="RefSeq" id="WP_218252399.1">
    <property type="nucleotide sequence ID" value="NZ_JABXWD010000149.1"/>
</dbReference>
<keyword evidence="3" id="KW-0520">NAD</keyword>
<reference evidence="5 6" key="1">
    <citation type="journal article" date="2020" name="J Geophys Res Biogeosci">
        <title>Magnetotaxis as an Adaptation to Enable Bacterial Shuttling of Microbial Sulfur and Sulfur Cycling Across Aquatic Oxic#Anoxic Interfaces.</title>
        <authorList>
            <person name="Li J."/>
            <person name="Liu P."/>
            <person name="Wang J."/>
            <person name="Roberts A.P."/>
            <person name="Pan Y."/>
        </authorList>
    </citation>
    <scope>NUCLEOTIDE SEQUENCE [LARGE SCALE GENOMIC DNA]</scope>
    <source>
        <strain evidence="5 6">MYR-1_YQ</strain>
    </source>
</reference>
<dbReference type="HAMAP" id="MF_01024">
    <property type="entry name" value="HisD"/>
    <property type="match status" value="1"/>
</dbReference>
<feature type="binding site" evidence="3">
    <location>
        <position position="255"/>
    </location>
    <ligand>
        <name>substrate</name>
    </ligand>
</feature>
<feature type="binding site" evidence="3">
    <location>
        <position position="252"/>
    </location>
    <ligand>
        <name>substrate</name>
    </ligand>
</feature>
<dbReference type="CDD" id="cd06572">
    <property type="entry name" value="Histidinol_dh"/>
    <property type="match status" value="1"/>
</dbReference>
<dbReference type="GO" id="GO:0004399">
    <property type="term" value="F:histidinol dehydrogenase activity"/>
    <property type="evidence" value="ECO:0007669"/>
    <property type="project" value="UniProtKB-EC"/>
</dbReference>
<feature type="binding site" evidence="3">
    <location>
        <position position="123"/>
    </location>
    <ligand>
        <name>NAD(+)</name>
        <dbReference type="ChEBI" id="CHEBI:57540"/>
    </ligand>
</feature>
<feature type="binding site" evidence="3">
    <location>
        <position position="354"/>
    </location>
    <ligand>
        <name>substrate</name>
    </ligand>
</feature>
<keyword evidence="3" id="KW-0479">Metal-binding</keyword>
<evidence type="ECO:0000256" key="2">
    <source>
        <dbReference type="ARBA" id="ARBA00023002"/>
    </source>
</evidence>
<name>A0ABS6S055_9BACT</name>
<comment type="similarity">
    <text evidence="1 3 4">Belongs to the histidinol dehydrogenase family.</text>
</comment>
<feature type="binding site" evidence="3">
    <location>
        <position position="207"/>
    </location>
    <ligand>
        <name>NAD(+)</name>
        <dbReference type="ChEBI" id="CHEBI:57540"/>
    </ligand>
</feature>
<dbReference type="Proteomes" id="UP001196980">
    <property type="component" value="Unassembled WGS sequence"/>
</dbReference>
<keyword evidence="3" id="KW-0862">Zinc</keyword>
<dbReference type="InterPro" id="IPR001692">
    <property type="entry name" value="Histidinol_DH_CS"/>
</dbReference>
<evidence type="ECO:0000313" key="5">
    <source>
        <dbReference type="EMBL" id="MBV6341769.1"/>
    </source>
</evidence>
<comment type="pathway">
    <text evidence="3">Amino-acid biosynthesis; L-histidine biosynthesis; L-histidine from 5-phospho-alpha-D-ribose 1-diphosphate: step 9/9.</text>
</comment>
<dbReference type="PROSITE" id="PS00611">
    <property type="entry name" value="HISOL_DEHYDROGENASE"/>
    <property type="match status" value="1"/>
</dbReference>
<keyword evidence="6" id="KW-1185">Reference proteome</keyword>
<dbReference type="EMBL" id="JABXWD010000149">
    <property type="protein sequence ID" value="MBV6341769.1"/>
    <property type="molecule type" value="Genomic_DNA"/>
</dbReference>
<organism evidence="5 6">
    <name type="scientific">Candidatus Magnetobacterium casense</name>
    <dbReference type="NCBI Taxonomy" id="1455061"/>
    <lineage>
        <taxon>Bacteria</taxon>
        <taxon>Pseudomonadati</taxon>
        <taxon>Nitrospirota</taxon>
        <taxon>Thermodesulfovibrionia</taxon>
        <taxon>Thermodesulfovibrionales</taxon>
        <taxon>Candidatus Magnetobacteriaceae</taxon>
        <taxon>Candidatus Magnetobacterium</taxon>
    </lineage>
</organism>
<dbReference type="InterPro" id="IPR012131">
    <property type="entry name" value="Hstdl_DH"/>
</dbReference>
<evidence type="ECO:0000256" key="4">
    <source>
        <dbReference type="PIRNR" id="PIRNR000099"/>
    </source>
</evidence>
<dbReference type="PANTHER" id="PTHR21256">
    <property type="entry name" value="HISTIDINOL DEHYDROGENASE HDH"/>
    <property type="match status" value="1"/>
</dbReference>
<feature type="binding site" evidence="3">
    <location>
        <position position="184"/>
    </location>
    <ligand>
        <name>NAD(+)</name>
        <dbReference type="ChEBI" id="CHEBI:57540"/>
    </ligand>
</feature>
<gene>
    <name evidence="3 5" type="primary">hisD</name>
    <name evidence="5" type="ORF">HWQ67_09240</name>
</gene>
<proteinExistence type="inferred from homology"/>
<comment type="catalytic activity">
    <reaction evidence="3">
        <text>L-histidinol + 2 NAD(+) + H2O = L-histidine + 2 NADH + 3 H(+)</text>
        <dbReference type="Rhea" id="RHEA:20641"/>
        <dbReference type="ChEBI" id="CHEBI:15377"/>
        <dbReference type="ChEBI" id="CHEBI:15378"/>
        <dbReference type="ChEBI" id="CHEBI:57540"/>
        <dbReference type="ChEBI" id="CHEBI:57595"/>
        <dbReference type="ChEBI" id="CHEBI:57699"/>
        <dbReference type="ChEBI" id="CHEBI:57945"/>
        <dbReference type="EC" id="1.1.1.23"/>
    </reaction>
</comment>
<comment type="function">
    <text evidence="3">Catalyzes the sequential NAD-dependent oxidations of L-histidinol to L-histidinaldehyde and then to L-histidine.</text>
</comment>
<keyword evidence="3" id="KW-0028">Amino-acid biosynthesis</keyword>
<keyword evidence="3" id="KW-0368">Histidine biosynthesis</keyword>
<sequence length="432" mass="47316">MRIIENDTDYRHFTVVIRNRSENAGDGVLESVKKIIEDVRRDGNKAVAYYTAEFDKGTSIEVSERTIEEYSKKADRHFLEALEKSVQRIRGFHKRQAEHSWSYNDNGVVLGQLIRPLERVGVYVPGGKAAYPSSVLMNVIPAQIAGVEEIALCVPFPDGIINPYVMAAIKAVGVKEVYSIGGAQAVAAMAYGTETIKRVDKIVGPGNAYVAAAKKMVFGAVDIDMIAGPSEILIAADETAEASFIAADLLSQAEHDENASSILVTTSGELAARVQIELTGRLEKLTRKETARKSIENYGAIIIAADRGEMFRCVNEIAPEHLEIMTKDPEKDLELVRNAGAVFLGRWSAEPLGDYAAGPNHTLPTNGTSRFFSPLGVYDFIKRTSLINFTGEGFRNIAETVETMAECEGLQAHAESVRVRRKALEGMMLEDN</sequence>
<feature type="active site" description="Proton acceptor" evidence="3">
    <location>
        <position position="321"/>
    </location>
</feature>
<dbReference type="PIRSF" id="PIRSF000099">
    <property type="entry name" value="Histidinol_dh"/>
    <property type="match status" value="1"/>
</dbReference>
<dbReference type="EC" id="1.1.1.23" evidence="3"/>
<accession>A0ABS6S055</accession>
<feature type="binding site" evidence="3">
    <location>
        <position position="252"/>
    </location>
    <ligand>
        <name>Zn(2+)</name>
        <dbReference type="ChEBI" id="CHEBI:29105"/>
    </ligand>
</feature>
<dbReference type="PANTHER" id="PTHR21256:SF2">
    <property type="entry name" value="HISTIDINE BIOSYNTHESIS TRIFUNCTIONAL PROTEIN"/>
    <property type="match status" value="1"/>
</dbReference>
<keyword evidence="2 3" id="KW-0560">Oxidoreductase</keyword>
<evidence type="ECO:0000256" key="1">
    <source>
        <dbReference type="ARBA" id="ARBA00010178"/>
    </source>
</evidence>
<feature type="active site" description="Proton acceptor" evidence="3">
    <location>
        <position position="320"/>
    </location>
</feature>
<feature type="binding site" evidence="3">
    <location>
        <position position="413"/>
    </location>
    <ligand>
        <name>substrate</name>
    </ligand>
</feature>
<dbReference type="InterPro" id="IPR022695">
    <property type="entry name" value="Histidinol_DH_monofunct"/>
</dbReference>
<dbReference type="NCBIfam" id="TIGR00069">
    <property type="entry name" value="hisD"/>
    <property type="match status" value="1"/>
</dbReference>
<feature type="binding site" evidence="3">
    <location>
        <position position="230"/>
    </location>
    <ligand>
        <name>substrate</name>
    </ligand>
</feature>
<comment type="cofactor">
    <cofactor evidence="3">
        <name>Zn(2+)</name>
        <dbReference type="ChEBI" id="CHEBI:29105"/>
    </cofactor>
    <text evidence="3">Binds 1 zinc ion per subunit.</text>
</comment>
<feature type="binding site" evidence="3">
    <location>
        <position position="255"/>
    </location>
    <ligand>
        <name>Zn(2+)</name>
        <dbReference type="ChEBI" id="CHEBI:29105"/>
    </ligand>
</feature>
<feature type="binding site" evidence="3">
    <location>
        <position position="413"/>
    </location>
    <ligand>
        <name>Zn(2+)</name>
        <dbReference type="ChEBI" id="CHEBI:29105"/>
    </ligand>
</feature>
<feature type="binding site" evidence="3">
    <location>
        <position position="354"/>
    </location>
    <ligand>
        <name>Zn(2+)</name>
        <dbReference type="ChEBI" id="CHEBI:29105"/>
    </ligand>
</feature>
<feature type="binding site" evidence="3">
    <location>
        <position position="408"/>
    </location>
    <ligand>
        <name>substrate</name>
    </ligand>
</feature>
<evidence type="ECO:0000256" key="3">
    <source>
        <dbReference type="HAMAP-Rule" id="MF_01024"/>
    </source>
</evidence>
<dbReference type="Pfam" id="PF00815">
    <property type="entry name" value="Histidinol_dh"/>
    <property type="match status" value="1"/>
</dbReference>
<feature type="binding site" evidence="3">
    <location>
        <position position="321"/>
    </location>
    <ligand>
        <name>substrate</name>
    </ligand>
</feature>
<comment type="caution">
    <text evidence="5">The sequence shown here is derived from an EMBL/GenBank/DDBJ whole genome shotgun (WGS) entry which is preliminary data.</text>
</comment>
<protein>
    <recommendedName>
        <fullName evidence="3">Histidinol dehydrogenase</fullName>
        <shortName evidence="3">HDH</shortName>
        <ecNumber evidence="3">1.1.1.23</ecNumber>
    </recommendedName>
</protein>